<evidence type="ECO:0000256" key="1">
    <source>
        <dbReference type="ARBA" id="ARBA00001947"/>
    </source>
</evidence>
<dbReference type="PANTHER" id="PTHR10404">
    <property type="entry name" value="N-ACETYLATED-ALPHA-LINKED ACIDIC DIPEPTIDASE"/>
    <property type="match status" value="1"/>
</dbReference>
<dbReference type="Gene3D" id="1.20.930.40">
    <property type="entry name" value="Transferrin receptor-like, dimerisation domain"/>
    <property type="match status" value="1"/>
</dbReference>
<evidence type="ECO:0000256" key="5">
    <source>
        <dbReference type="ARBA" id="ARBA00022801"/>
    </source>
</evidence>
<protein>
    <submittedName>
        <fullName evidence="10">Peptidase M28 family protein</fullName>
    </submittedName>
</protein>
<evidence type="ECO:0000256" key="6">
    <source>
        <dbReference type="ARBA" id="ARBA00022833"/>
    </source>
</evidence>
<keyword evidence="7" id="KW-0482">Metalloprotease</keyword>
<evidence type="ECO:0000259" key="9">
    <source>
        <dbReference type="Pfam" id="PF04253"/>
    </source>
</evidence>
<gene>
    <name evidence="10" type="ORF">ZEAMMB73_Zm00001d043519</name>
</gene>
<organism evidence="10">
    <name type="scientific">Zea mays</name>
    <name type="common">Maize</name>
    <dbReference type="NCBI Taxonomy" id="4577"/>
    <lineage>
        <taxon>Eukaryota</taxon>
        <taxon>Viridiplantae</taxon>
        <taxon>Streptophyta</taxon>
        <taxon>Embryophyta</taxon>
        <taxon>Tracheophyta</taxon>
        <taxon>Spermatophyta</taxon>
        <taxon>Magnoliopsida</taxon>
        <taxon>Liliopsida</taxon>
        <taxon>Poales</taxon>
        <taxon>Poaceae</taxon>
        <taxon>PACMAD clade</taxon>
        <taxon>Panicoideae</taxon>
        <taxon>Andropogonodae</taxon>
        <taxon>Andropogoneae</taxon>
        <taxon>Tripsacinae</taxon>
        <taxon>Zea</taxon>
    </lineage>
</organism>
<dbReference type="GO" id="GO:0006508">
    <property type="term" value="P:proteolysis"/>
    <property type="evidence" value="ECO:0007669"/>
    <property type="project" value="UniProtKB-KW"/>
</dbReference>
<keyword evidence="8" id="KW-0325">Glycoprotein</keyword>
<dbReference type="AlphaFoldDB" id="A0A1D6NCZ0"/>
<evidence type="ECO:0000256" key="4">
    <source>
        <dbReference type="ARBA" id="ARBA00022723"/>
    </source>
</evidence>
<keyword evidence="5" id="KW-0378">Hydrolase</keyword>
<comment type="similarity">
    <text evidence="2">Belongs to the peptidase M28 family. M28B subfamily.</text>
</comment>
<dbReference type="InterPro" id="IPR007365">
    <property type="entry name" value="TFR-like_dimer_dom"/>
</dbReference>
<evidence type="ECO:0000256" key="7">
    <source>
        <dbReference type="ARBA" id="ARBA00023049"/>
    </source>
</evidence>
<dbReference type="EMBL" id="CM007649">
    <property type="protein sequence ID" value="ONM38356.1"/>
    <property type="molecule type" value="Genomic_DNA"/>
</dbReference>
<dbReference type="InterPro" id="IPR039373">
    <property type="entry name" value="Peptidase_M28B"/>
</dbReference>
<dbReference type="FunFam" id="1.20.930.40:FF:000001">
    <property type="entry name" value="N-acetylated-alpha-linked acidic dipeptidase 2"/>
    <property type="match status" value="1"/>
</dbReference>
<dbReference type="EMBL" id="CM007649">
    <property type="protein sequence ID" value="ONM38353.1"/>
    <property type="molecule type" value="Genomic_DNA"/>
</dbReference>
<name>A0A1D6NCZ0_MAIZE</name>
<feature type="domain" description="Transferrin receptor-like dimerisation" evidence="9">
    <location>
        <begin position="60"/>
        <end position="185"/>
    </location>
</feature>
<keyword evidence="4" id="KW-0479">Metal-binding</keyword>
<dbReference type="Gene3D" id="3.40.630.10">
    <property type="entry name" value="Zn peptidases"/>
    <property type="match status" value="1"/>
</dbReference>
<keyword evidence="6" id="KW-0862">Zinc</keyword>
<sequence>MAKFGDPAFRRHVAAASIWGMMALRLANEDILPFNYMSYAIELEAYTKTVENEVKGTTVTCSPLYNSIRTLGAAATKVNNEQKELQKLLLSKQLNKDSLKIRQLNDRLMQTERAFTSREGIFKLEWFKHLVYGPSDQNDWDTAVYPGIANAIASARSSNTSESWKFVQHEIYRVARAVTQASAILSGRLT</sequence>
<evidence type="ECO:0000256" key="8">
    <source>
        <dbReference type="ARBA" id="ARBA00023180"/>
    </source>
</evidence>
<evidence type="ECO:0000313" key="10">
    <source>
        <dbReference type="EMBL" id="ONM38356.1"/>
    </source>
</evidence>
<evidence type="ECO:0000256" key="2">
    <source>
        <dbReference type="ARBA" id="ARBA00005634"/>
    </source>
</evidence>
<comment type="cofactor">
    <cofactor evidence="1">
        <name>Zn(2+)</name>
        <dbReference type="ChEBI" id="CHEBI:29105"/>
    </cofactor>
</comment>
<dbReference type="SUPFAM" id="SSF47672">
    <property type="entry name" value="Transferrin receptor-like dimerisation domain"/>
    <property type="match status" value="1"/>
</dbReference>
<dbReference type="Pfam" id="PF04253">
    <property type="entry name" value="TFR_dimer"/>
    <property type="match status" value="1"/>
</dbReference>
<proteinExistence type="inferred from homology"/>
<dbReference type="PANTHER" id="PTHR10404:SF45">
    <property type="entry name" value="OS01G0740500 PROTEIN"/>
    <property type="match status" value="1"/>
</dbReference>
<dbReference type="GO" id="GO:0008237">
    <property type="term" value="F:metallopeptidase activity"/>
    <property type="evidence" value="ECO:0007669"/>
    <property type="project" value="UniProtKB-KW"/>
</dbReference>
<reference evidence="10" key="1">
    <citation type="submission" date="2015-12" db="EMBL/GenBank/DDBJ databases">
        <title>Update maize B73 reference genome by single molecule sequencing technologies.</title>
        <authorList>
            <consortium name="Maize Genome Sequencing Project"/>
            <person name="Ware D."/>
        </authorList>
    </citation>
    <scope>NUCLEOTIDE SEQUENCE [LARGE SCALE GENOMIC DNA]</scope>
    <source>
        <tissue evidence="10">Seedling</tissue>
    </source>
</reference>
<dbReference type="InterPro" id="IPR036757">
    <property type="entry name" value="TFR-like_dimer_dom_sf"/>
</dbReference>
<dbReference type="GO" id="GO:0046872">
    <property type="term" value="F:metal ion binding"/>
    <property type="evidence" value="ECO:0007669"/>
    <property type="project" value="UniProtKB-KW"/>
</dbReference>
<accession>A0A1D6NCZ0</accession>
<evidence type="ECO:0000256" key="3">
    <source>
        <dbReference type="ARBA" id="ARBA00022670"/>
    </source>
</evidence>
<keyword evidence="3" id="KW-0645">Protease</keyword>